<dbReference type="GeneID" id="93616819"/>
<evidence type="ECO:0000259" key="1">
    <source>
        <dbReference type="Pfam" id="PF19327"/>
    </source>
</evidence>
<dbReference type="InterPro" id="IPR036265">
    <property type="entry name" value="HIT-like_sf"/>
</dbReference>
<accession>I1C9L3</accession>
<dbReference type="PANTHER" id="PTHR38420:SF1">
    <property type="entry name" value="PUTATIVE (AFU_ORTHOLOGUE AFUA_5G14690)-RELATED"/>
    <property type="match status" value="1"/>
</dbReference>
<protein>
    <recommendedName>
        <fullName evidence="1">Ap4A phosphorylase 1/2 N-terminal domain-containing protein</fullName>
    </recommendedName>
</protein>
<dbReference type="Pfam" id="PF19327">
    <property type="entry name" value="Ap4A_phos_N"/>
    <property type="match status" value="1"/>
</dbReference>
<dbReference type="PANTHER" id="PTHR38420">
    <property type="entry name" value="AP-4-A PHOSPHORYLASE II"/>
    <property type="match status" value="1"/>
</dbReference>
<sequence length="88" mass="9849">MLVVTKEQKSQTEPPFPNDLYEAFKIIKEFGSSQPLLAFYNCGDNSGASQAHKHIQIIPLKTDGSVQPPIKKAYDEIHDRHVGKSIAR</sequence>
<proteinExistence type="predicted"/>
<dbReference type="GO" id="GO:0009117">
    <property type="term" value="P:nucleotide metabolic process"/>
    <property type="evidence" value="ECO:0007669"/>
    <property type="project" value="InterPro"/>
</dbReference>
<evidence type="ECO:0000313" key="3">
    <source>
        <dbReference type="Proteomes" id="UP000009138"/>
    </source>
</evidence>
<dbReference type="InterPro" id="IPR045759">
    <property type="entry name" value="Ap4A_phos1/2_N"/>
</dbReference>
<dbReference type="InterPro" id="IPR009163">
    <property type="entry name" value="Ap4A_phos1/2"/>
</dbReference>
<keyword evidence="3" id="KW-1185">Reference proteome</keyword>
<dbReference type="VEuPathDB" id="FungiDB:RO3G_09853"/>
<dbReference type="EMBL" id="CH476738">
    <property type="protein sequence ID" value="EIE85143.1"/>
    <property type="molecule type" value="Genomic_DNA"/>
</dbReference>
<dbReference type="eggNOG" id="ENOG502QRAQ">
    <property type="taxonomic scope" value="Eukaryota"/>
</dbReference>
<dbReference type="STRING" id="246409.I1C9L3"/>
<feature type="domain" description="Ap4A phosphorylase 1/2 N-terminal" evidence="1">
    <location>
        <begin position="1"/>
        <end position="73"/>
    </location>
</feature>
<dbReference type="OrthoDB" id="10267950at2759"/>
<gene>
    <name evidence="2" type="ORF">RO3G_09853</name>
</gene>
<reference evidence="2 3" key="1">
    <citation type="journal article" date="2009" name="PLoS Genet.">
        <title>Genomic analysis of the basal lineage fungus Rhizopus oryzae reveals a whole-genome duplication.</title>
        <authorList>
            <person name="Ma L.-J."/>
            <person name="Ibrahim A.S."/>
            <person name="Skory C."/>
            <person name="Grabherr M.G."/>
            <person name="Burger G."/>
            <person name="Butler M."/>
            <person name="Elias M."/>
            <person name="Idnurm A."/>
            <person name="Lang B.F."/>
            <person name="Sone T."/>
            <person name="Abe A."/>
            <person name="Calvo S.E."/>
            <person name="Corrochano L.M."/>
            <person name="Engels R."/>
            <person name="Fu J."/>
            <person name="Hansberg W."/>
            <person name="Kim J.-M."/>
            <person name="Kodira C.D."/>
            <person name="Koehrsen M.J."/>
            <person name="Liu B."/>
            <person name="Miranda-Saavedra D."/>
            <person name="O'Leary S."/>
            <person name="Ortiz-Castellanos L."/>
            <person name="Poulter R."/>
            <person name="Rodriguez-Romero J."/>
            <person name="Ruiz-Herrera J."/>
            <person name="Shen Y.-Q."/>
            <person name="Zeng Q."/>
            <person name="Galagan J."/>
            <person name="Birren B.W."/>
            <person name="Cuomo C.A."/>
            <person name="Wickes B.L."/>
        </authorList>
    </citation>
    <scope>NUCLEOTIDE SEQUENCE [LARGE SCALE GENOMIC DNA]</scope>
    <source>
        <strain evidence="3">RA 99-880 / ATCC MYA-4621 / FGSC 9543 / NRRL 43880</strain>
    </source>
</reference>
<dbReference type="AlphaFoldDB" id="I1C9L3"/>
<dbReference type="Gene3D" id="3.30.428.70">
    <property type="match status" value="1"/>
</dbReference>
<dbReference type="SUPFAM" id="SSF54197">
    <property type="entry name" value="HIT-like"/>
    <property type="match status" value="1"/>
</dbReference>
<dbReference type="GO" id="GO:0005524">
    <property type="term" value="F:ATP binding"/>
    <property type="evidence" value="ECO:0007669"/>
    <property type="project" value="InterPro"/>
</dbReference>
<dbReference type="InParanoid" id="I1C9L3"/>
<dbReference type="RefSeq" id="XP_067520539.1">
    <property type="nucleotide sequence ID" value="XM_067664438.1"/>
</dbReference>
<organism evidence="2 3">
    <name type="scientific">Rhizopus delemar (strain RA 99-880 / ATCC MYA-4621 / FGSC 9543 / NRRL 43880)</name>
    <name type="common">Mucormycosis agent</name>
    <name type="synonym">Rhizopus arrhizus var. delemar</name>
    <dbReference type="NCBI Taxonomy" id="246409"/>
    <lineage>
        <taxon>Eukaryota</taxon>
        <taxon>Fungi</taxon>
        <taxon>Fungi incertae sedis</taxon>
        <taxon>Mucoromycota</taxon>
        <taxon>Mucoromycotina</taxon>
        <taxon>Mucoromycetes</taxon>
        <taxon>Mucorales</taxon>
        <taxon>Mucorineae</taxon>
        <taxon>Rhizopodaceae</taxon>
        <taxon>Rhizopus</taxon>
    </lineage>
</organism>
<dbReference type="InterPro" id="IPR043171">
    <property type="entry name" value="Ap4A_phos1/2-like"/>
</dbReference>
<name>I1C9L3_RHIO9</name>
<dbReference type="Proteomes" id="UP000009138">
    <property type="component" value="Unassembled WGS sequence"/>
</dbReference>
<evidence type="ECO:0000313" key="2">
    <source>
        <dbReference type="EMBL" id="EIE85143.1"/>
    </source>
</evidence>
<dbReference type="GO" id="GO:0003877">
    <property type="term" value="F:ATP:ADP adenylyltransferase activity"/>
    <property type="evidence" value="ECO:0007669"/>
    <property type="project" value="InterPro"/>
</dbReference>